<evidence type="ECO:0000256" key="1">
    <source>
        <dbReference type="SAM" id="Phobius"/>
    </source>
</evidence>
<dbReference type="InterPro" id="IPR011990">
    <property type="entry name" value="TPR-like_helical_dom_sf"/>
</dbReference>
<dbReference type="STRING" id="1089305.SAMN05444148_2088"/>
<evidence type="ECO:0000313" key="2">
    <source>
        <dbReference type="EMBL" id="SHH47031.1"/>
    </source>
</evidence>
<evidence type="ECO:0008006" key="4">
    <source>
        <dbReference type="Google" id="ProtNLM"/>
    </source>
</evidence>
<keyword evidence="1" id="KW-0472">Membrane</keyword>
<reference evidence="3" key="1">
    <citation type="submission" date="2016-11" db="EMBL/GenBank/DDBJ databases">
        <authorList>
            <person name="Varghese N."/>
            <person name="Submissions S."/>
        </authorList>
    </citation>
    <scope>NUCLEOTIDE SEQUENCE [LARGE SCALE GENOMIC DNA]</scope>
    <source>
        <strain evidence="3">DSM 25330</strain>
    </source>
</reference>
<dbReference type="Proteomes" id="UP000184522">
    <property type="component" value="Unassembled WGS sequence"/>
</dbReference>
<dbReference type="EMBL" id="FQWS01000002">
    <property type="protein sequence ID" value="SHH47031.1"/>
    <property type="molecule type" value="Genomic_DNA"/>
</dbReference>
<dbReference type="RefSeq" id="WP_143185594.1">
    <property type="nucleotide sequence ID" value="NZ_FQWS01000002.1"/>
</dbReference>
<name>A0A1M5T8I5_9FLAO</name>
<dbReference type="AlphaFoldDB" id="A0A1M5T8I5"/>
<evidence type="ECO:0000313" key="3">
    <source>
        <dbReference type="Proteomes" id="UP000184522"/>
    </source>
</evidence>
<keyword evidence="1" id="KW-1133">Transmembrane helix</keyword>
<keyword evidence="3" id="KW-1185">Reference proteome</keyword>
<feature type="transmembrane region" description="Helical" evidence="1">
    <location>
        <begin position="16"/>
        <end position="35"/>
    </location>
</feature>
<sequence>MEGQSRKRKWIKTLQFLAAYLVAAWTFLQFVDWILNRYDISPNWVDLLLWIFIGVIPSVLIYFYNQDRINEGILKLREKIIFPLNVILLAIITYFGFGNSDLGATTKEISYTNDEGNLATQLITKEEFRIGLPIYQFEPTVNDTINTWLQDGIQELLYQDLSQDKTLSVTKSDSYGTVNKVTESRIFNDYYVDGTYEVNGDTFKVTPKVRNAKNGKVLSEKTFEGNDLLNLLDEASVFVKDNIGLTEVKRDLYIDLNLNEFYSNSLEAIKAHINRDYYRAQELDPTFAMSYFENAQRSIRYSFGEEGEKKLINQAYRYSGKLPLQRQLQIRILRHIAYEEWDMAEKLLKLQLEIDPSDEIYNRLLYAVYGETKQVEAYTKYSQERYDNNKSIENGTNLLNASLVSGNYDEIITAIKSLEIVQPNNPSLFALKIRPQLLKGDIEAAKKTQERAKLLNPGWKNFTEPVDSVIDYLSKNKATKKALLRFVGKYRSQSLEQVYEYWMENDKLLCYVSNQQLSAPILADDNKLMLGSYINGNININTFLEDSKGKFYATVNTEHNYNNRNVYYYWRYDDTIKNAEEALVKSDYETAEKLYKIAIENYPEHYFLKLGLQHIEYVKSKPEEEIIEQYSNIIGSYGNARQFWIEDNKLYYERQGNTKLHLYPISEDSYISLSRYNNQYAFETTANGRQASAVYSYENETKTWKKLMENNNYLFKDE</sequence>
<feature type="transmembrane region" description="Helical" evidence="1">
    <location>
        <begin position="47"/>
        <end position="64"/>
    </location>
</feature>
<protein>
    <recommendedName>
        <fullName evidence="4">Tetratricopeptide repeat-containing protein</fullName>
    </recommendedName>
</protein>
<keyword evidence="1" id="KW-0812">Transmembrane</keyword>
<gene>
    <name evidence="2" type="ORF">SAMN05444148_2088</name>
</gene>
<feature type="transmembrane region" description="Helical" evidence="1">
    <location>
        <begin position="80"/>
        <end position="97"/>
    </location>
</feature>
<dbReference type="OrthoDB" id="1413465at2"/>
<organism evidence="2 3">
    <name type="scientific">Winogradskyella jejuensis</name>
    <dbReference type="NCBI Taxonomy" id="1089305"/>
    <lineage>
        <taxon>Bacteria</taxon>
        <taxon>Pseudomonadati</taxon>
        <taxon>Bacteroidota</taxon>
        <taxon>Flavobacteriia</taxon>
        <taxon>Flavobacteriales</taxon>
        <taxon>Flavobacteriaceae</taxon>
        <taxon>Winogradskyella</taxon>
    </lineage>
</organism>
<proteinExistence type="predicted"/>
<dbReference type="SUPFAM" id="SSF48452">
    <property type="entry name" value="TPR-like"/>
    <property type="match status" value="1"/>
</dbReference>
<accession>A0A1M5T8I5</accession>